<accession>A0A517NJ12</accession>
<keyword evidence="2" id="KW-1185">Reference proteome</keyword>
<organism evidence="1 2">
    <name type="scientific">Rubripirellula lacrimiformis</name>
    <dbReference type="NCBI Taxonomy" id="1930273"/>
    <lineage>
        <taxon>Bacteria</taxon>
        <taxon>Pseudomonadati</taxon>
        <taxon>Planctomycetota</taxon>
        <taxon>Planctomycetia</taxon>
        <taxon>Pirellulales</taxon>
        <taxon>Pirellulaceae</taxon>
        <taxon>Rubripirellula</taxon>
    </lineage>
</organism>
<name>A0A517NJ12_9BACT</name>
<dbReference type="Proteomes" id="UP000318538">
    <property type="component" value="Chromosome"/>
</dbReference>
<evidence type="ECO:0008006" key="3">
    <source>
        <dbReference type="Google" id="ProtNLM"/>
    </source>
</evidence>
<dbReference type="SUPFAM" id="SSF52540">
    <property type="entry name" value="P-loop containing nucleoside triphosphate hydrolases"/>
    <property type="match status" value="1"/>
</dbReference>
<proteinExistence type="predicted"/>
<dbReference type="EMBL" id="CP036525">
    <property type="protein sequence ID" value="QDT07033.1"/>
    <property type="molecule type" value="Genomic_DNA"/>
</dbReference>
<gene>
    <name evidence="1" type="ORF">K227x_54580</name>
</gene>
<dbReference type="AlphaFoldDB" id="A0A517NJ12"/>
<dbReference type="Gene3D" id="3.40.50.300">
    <property type="entry name" value="P-loop containing nucleotide triphosphate hydrolases"/>
    <property type="match status" value="1"/>
</dbReference>
<sequence length="478" mass="54370">MPSCFVWGEPYGHAWPIQSLLAPYASVTEQWPAEASLYDGRLSDGYEGRFIANLYPTIRDLDDASRQYIKQLFKASAQTAGADHWGAKEVRWDGQIARSLKRLFPSAKFLFLIRNPYDAYRSFSAFRAKTSPWYDRWPDREVTTTLFAKHWSRITESFLEVSNEVDAKLVRYENLNGSAADEIEEYLGFELNRTELANRPQSNPDPKETIEEDAAAELDKYVAPLAKQLQYQNEVAAKKEALGGFYTIEQSRSKCVILTPVGHSIEPKCEQSLTRLESMGYAVRRVRGYSAIDRARNEIASHALRDDFEETMWIDSDVTFDPEVIDNMRSLGEPILAGIYPQKGFQKIACRVLPETRSIQFGQNGGLMEVRYVAAGFLLVHRSVYKTVQTQLALPLCNEIFGGGVAPYFQPMVIDHGGSPLYLAEDFAFCERARQCGYNIMVDTRIRLGHVGSYEYSWEDSGKQLERVQNFTLRLGQN</sequence>
<dbReference type="SUPFAM" id="SSF53448">
    <property type="entry name" value="Nucleotide-diphospho-sugar transferases"/>
    <property type="match status" value="1"/>
</dbReference>
<evidence type="ECO:0000313" key="2">
    <source>
        <dbReference type="Proteomes" id="UP000318538"/>
    </source>
</evidence>
<dbReference type="KEGG" id="rlc:K227x_54580"/>
<dbReference type="Gene3D" id="3.90.550.10">
    <property type="entry name" value="Spore Coat Polysaccharide Biosynthesis Protein SpsA, Chain A"/>
    <property type="match status" value="1"/>
</dbReference>
<dbReference type="InterPro" id="IPR027417">
    <property type="entry name" value="P-loop_NTPase"/>
</dbReference>
<protein>
    <recommendedName>
        <fullName evidence="3">Sulfotransferase family protein</fullName>
    </recommendedName>
</protein>
<reference evidence="1 2" key="1">
    <citation type="submission" date="2019-02" db="EMBL/GenBank/DDBJ databases">
        <title>Deep-cultivation of Planctomycetes and their phenomic and genomic characterization uncovers novel biology.</title>
        <authorList>
            <person name="Wiegand S."/>
            <person name="Jogler M."/>
            <person name="Boedeker C."/>
            <person name="Pinto D."/>
            <person name="Vollmers J."/>
            <person name="Rivas-Marin E."/>
            <person name="Kohn T."/>
            <person name="Peeters S.H."/>
            <person name="Heuer A."/>
            <person name="Rast P."/>
            <person name="Oberbeckmann S."/>
            <person name="Bunk B."/>
            <person name="Jeske O."/>
            <person name="Meyerdierks A."/>
            <person name="Storesund J.E."/>
            <person name="Kallscheuer N."/>
            <person name="Luecker S."/>
            <person name="Lage O.M."/>
            <person name="Pohl T."/>
            <person name="Merkel B.J."/>
            <person name="Hornburger P."/>
            <person name="Mueller R.-W."/>
            <person name="Bruemmer F."/>
            <person name="Labrenz M."/>
            <person name="Spormann A.M."/>
            <person name="Op den Camp H."/>
            <person name="Overmann J."/>
            <person name="Amann R."/>
            <person name="Jetten M.S.M."/>
            <person name="Mascher T."/>
            <person name="Medema M.H."/>
            <person name="Devos D.P."/>
            <person name="Kaster A.-K."/>
            <person name="Ovreas L."/>
            <person name="Rohde M."/>
            <person name="Galperin M.Y."/>
            <person name="Jogler C."/>
        </authorList>
    </citation>
    <scope>NUCLEOTIDE SEQUENCE [LARGE SCALE GENOMIC DNA]</scope>
    <source>
        <strain evidence="1 2">K22_7</strain>
    </source>
</reference>
<evidence type="ECO:0000313" key="1">
    <source>
        <dbReference type="EMBL" id="QDT07033.1"/>
    </source>
</evidence>
<dbReference type="Pfam" id="PF13469">
    <property type="entry name" value="Sulfotransfer_3"/>
    <property type="match status" value="1"/>
</dbReference>
<dbReference type="InterPro" id="IPR029044">
    <property type="entry name" value="Nucleotide-diphossugar_trans"/>
</dbReference>